<dbReference type="Proteomes" id="UP000609651">
    <property type="component" value="Unassembled WGS sequence"/>
</dbReference>
<gene>
    <name evidence="1" type="ORF">LzC2_17830</name>
</gene>
<comment type="caution">
    <text evidence="1">The sequence shown here is derived from an EMBL/GenBank/DDBJ whole genome shotgun (WGS) entry which is preliminary data.</text>
</comment>
<protein>
    <submittedName>
        <fullName evidence="1">Uncharacterized protein</fullName>
    </submittedName>
</protein>
<organism evidence="1 2">
    <name type="scientific">Alienimonas chondri</name>
    <dbReference type="NCBI Taxonomy" id="2681879"/>
    <lineage>
        <taxon>Bacteria</taxon>
        <taxon>Pseudomonadati</taxon>
        <taxon>Planctomycetota</taxon>
        <taxon>Planctomycetia</taxon>
        <taxon>Planctomycetales</taxon>
        <taxon>Planctomycetaceae</taxon>
        <taxon>Alienimonas</taxon>
    </lineage>
</organism>
<evidence type="ECO:0000313" key="1">
    <source>
        <dbReference type="EMBL" id="NNJ25710.1"/>
    </source>
</evidence>
<sequence length="79" mass="8431">MTCGRLNTWTDRFAASARSNTETLALEALSTNPPNPSSAFARPKPKLFSPWTPVLAGFAATLFPSGTEVLLKLKPGVVL</sequence>
<proteinExistence type="predicted"/>
<keyword evidence="2" id="KW-1185">Reference proteome</keyword>
<dbReference type="EMBL" id="WTPX01000047">
    <property type="protein sequence ID" value="NNJ25710.1"/>
    <property type="molecule type" value="Genomic_DNA"/>
</dbReference>
<accession>A0ABX1VCQ2</accession>
<name>A0ABX1VCQ2_9PLAN</name>
<evidence type="ECO:0000313" key="2">
    <source>
        <dbReference type="Proteomes" id="UP000609651"/>
    </source>
</evidence>
<reference evidence="1 2" key="1">
    <citation type="journal article" date="2020" name="Syst. Appl. Microbiol.">
        <title>Alienimonas chondri sp. nov., a novel planctomycete isolated from the biofilm of the red alga Chondrus crispus.</title>
        <authorList>
            <person name="Vitorino I."/>
            <person name="Albuquerque L."/>
            <person name="Wiegand S."/>
            <person name="Kallscheuer N."/>
            <person name="da Costa M.S."/>
            <person name="Lobo-da-Cunha A."/>
            <person name="Jogler C."/>
            <person name="Lage O.M."/>
        </authorList>
    </citation>
    <scope>NUCLEOTIDE SEQUENCE [LARGE SCALE GENOMIC DNA]</scope>
    <source>
        <strain evidence="1 2">LzC2</strain>
    </source>
</reference>